<dbReference type="AlphaFoldDB" id="A0A1H1P2M3"/>
<name>A0A1H1P2M3_9FLAO</name>
<dbReference type="PROSITE" id="PS51257">
    <property type="entry name" value="PROKAR_LIPOPROTEIN"/>
    <property type="match status" value="1"/>
</dbReference>
<proteinExistence type="predicted"/>
<evidence type="ECO:0000313" key="1">
    <source>
        <dbReference type="EMBL" id="SDS05516.1"/>
    </source>
</evidence>
<organism evidence="1 2">
    <name type="scientific">Christiangramia echinicola</name>
    <dbReference type="NCBI Taxonomy" id="279359"/>
    <lineage>
        <taxon>Bacteria</taxon>
        <taxon>Pseudomonadati</taxon>
        <taxon>Bacteroidota</taxon>
        <taxon>Flavobacteriia</taxon>
        <taxon>Flavobacteriales</taxon>
        <taxon>Flavobacteriaceae</taxon>
        <taxon>Christiangramia</taxon>
    </lineage>
</organism>
<keyword evidence="2" id="KW-1185">Reference proteome</keyword>
<dbReference type="EMBL" id="LT629745">
    <property type="protein sequence ID" value="SDS05516.1"/>
    <property type="molecule type" value="Genomic_DNA"/>
</dbReference>
<dbReference type="Proteomes" id="UP000198858">
    <property type="component" value="Chromosome I"/>
</dbReference>
<sequence length="301" mass="33314">MKTIKYIFIAMFSLTLATSCTDDDNDELTGDAIEGGLVNLDAAAIGYVVGNDGTYTASGEFYQGEEKTVSVDVYKSFTDSETGTTTEEILFEEIDFSDIQQGFANDFSFQFKYEDLIEGFSALPSNDAELNIGDFWTLKFVSTLEDGTEVTNASTVKVSVGTRFAGIYRTIEAEYWRIGSFNADASSWPDETVIESVDATTYRVVEYFGLFAGNEWYFQIDENDNITYPEETPSGDAQQGNSQPFITCASGDLTNIPCGSDTNIVIRDDENGRDQLVMSYGYFTAGSGPREFYQVLEKIVQ</sequence>
<accession>A0A1H1P2M3</accession>
<reference evidence="1 2" key="1">
    <citation type="submission" date="2016-10" db="EMBL/GenBank/DDBJ databases">
        <authorList>
            <person name="Varghese N."/>
            <person name="Submissions S."/>
        </authorList>
    </citation>
    <scope>NUCLEOTIDE SEQUENCE [LARGE SCALE GENOMIC DNA]</scope>
    <source>
        <strain evidence="1 2">Mar_2010_102</strain>
    </source>
</reference>
<gene>
    <name evidence="1" type="ORF">SAMN04488552_1957</name>
</gene>
<protein>
    <submittedName>
        <fullName evidence="1">Uncharacterized protein</fullName>
    </submittedName>
</protein>
<dbReference type="RefSeq" id="WP_089662288.1">
    <property type="nucleotide sequence ID" value="NZ_LT629745.1"/>
</dbReference>
<evidence type="ECO:0000313" key="2">
    <source>
        <dbReference type="Proteomes" id="UP000198858"/>
    </source>
</evidence>
<dbReference type="STRING" id="1250231.SAMN04488552_1957"/>